<accession>A0ABQ2ZBZ4</accession>
<keyword evidence="9" id="KW-0812">Transmembrane</keyword>
<protein>
    <recommendedName>
        <fullName evidence="2">histidine kinase</fullName>
        <ecNumber evidence="2">2.7.13.3</ecNumber>
    </recommendedName>
</protein>
<keyword evidence="3" id="KW-0597">Phosphoprotein</keyword>
<feature type="transmembrane region" description="Helical" evidence="9">
    <location>
        <begin position="120"/>
        <end position="149"/>
    </location>
</feature>
<dbReference type="PANTHER" id="PTHR24421:SF10">
    <property type="entry name" value="NITRATE_NITRITE SENSOR PROTEIN NARQ"/>
    <property type="match status" value="1"/>
</dbReference>
<dbReference type="CDD" id="cd16917">
    <property type="entry name" value="HATPase_UhpB-NarQ-NarX-like"/>
    <property type="match status" value="1"/>
</dbReference>
<feature type="domain" description="Signal transduction histidine kinase subgroup 3 dimerisation and phosphoacceptor" evidence="10">
    <location>
        <begin position="224"/>
        <end position="288"/>
    </location>
</feature>
<keyword evidence="9" id="KW-0472">Membrane</keyword>
<comment type="catalytic activity">
    <reaction evidence="1">
        <text>ATP + protein L-histidine = ADP + protein N-phospho-L-histidine.</text>
        <dbReference type="EC" id="2.7.13.3"/>
    </reaction>
</comment>
<feature type="transmembrane region" description="Helical" evidence="9">
    <location>
        <begin position="24"/>
        <end position="47"/>
    </location>
</feature>
<dbReference type="Pfam" id="PF07730">
    <property type="entry name" value="HisKA_3"/>
    <property type="match status" value="1"/>
</dbReference>
<evidence type="ECO:0000256" key="3">
    <source>
        <dbReference type="ARBA" id="ARBA00022553"/>
    </source>
</evidence>
<keyword evidence="5" id="KW-0547">Nucleotide-binding</keyword>
<gene>
    <name evidence="11" type="ORF">GCM10010324_63440</name>
</gene>
<evidence type="ECO:0000256" key="9">
    <source>
        <dbReference type="SAM" id="Phobius"/>
    </source>
</evidence>
<dbReference type="GO" id="GO:0016301">
    <property type="term" value="F:kinase activity"/>
    <property type="evidence" value="ECO:0007669"/>
    <property type="project" value="UniProtKB-KW"/>
</dbReference>
<organism evidence="11 12">
    <name type="scientific">Streptomyces hiroshimensis</name>
    <dbReference type="NCBI Taxonomy" id="66424"/>
    <lineage>
        <taxon>Bacteria</taxon>
        <taxon>Bacillati</taxon>
        <taxon>Actinomycetota</taxon>
        <taxon>Actinomycetes</taxon>
        <taxon>Kitasatosporales</taxon>
        <taxon>Streptomycetaceae</taxon>
        <taxon>Streptomyces</taxon>
    </lineage>
</organism>
<evidence type="ECO:0000256" key="7">
    <source>
        <dbReference type="ARBA" id="ARBA00022840"/>
    </source>
</evidence>
<dbReference type="EMBL" id="BMUT01000019">
    <property type="protein sequence ID" value="GGY07867.1"/>
    <property type="molecule type" value="Genomic_DNA"/>
</dbReference>
<evidence type="ECO:0000313" key="11">
    <source>
        <dbReference type="EMBL" id="GGY07867.1"/>
    </source>
</evidence>
<dbReference type="InterPro" id="IPR036890">
    <property type="entry name" value="HATPase_C_sf"/>
</dbReference>
<dbReference type="Proteomes" id="UP000659223">
    <property type="component" value="Unassembled WGS sequence"/>
</dbReference>
<comment type="caution">
    <text evidence="11">The sequence shown here is derived from an EMBL/GenBank/DDBJ whole genome shotgun (WGS) entry which is preliminary data.</text>
</comment>
<evidence type="ECO:0000256" key="5">
    <source>
        <dbReference type="ARBA" id="ARBA00022741"/>
    </source>
</evidence>
<dbReference type="EC" id="2.7.13.3" evidence="2"/>
<feature type="transmembrane region" description="Helical" evidence="9">
    <location>
        <begin position="169"/>
        <end position="188"/>
    </location>
</feature>
<dbReference type="InterPro" id="IPR011712">
    <property type="entry name" value="Sig_transdc_His_kin_sub3_dim/P"/>
</dbReference>
<keyword evidence="4" id="KW-0808">Transferase</keyword>
<dbReference type="Gene3D" id="3.30.565.10">
    <property type="entry name" value="Histidine kinase-like ATPase, C-terminal domain"/>
    <property type="match status" value="1"/>
</dbReference>
<feature type="transmembrane region" description="Helical" evidence="9">
    <location>
        <begin position="59"/>
        <end position="78"/>
    </location>
</feature>
<proteinExistence type="predicted"/>
<dbReference type="PANTHER" id="PTHR24421">
    <property type="entry name" value="NITRATE/NITRITE SENSOR PROTEIN NARX-RELATED"/>
    <property type="match status" value="1"/>
</dbReference>
<evidence type="ECO:0000256" key="1">
    <source>
        <dbReference type="ARBA" id="ARBA00000085"/>
    </source>
</evidence>
<keyword evidence="12" id="KW-1185">Reference proteome</keyword>
<evidence type="ECO:0000313" key="12">
    <source>
        <dbReference type="Proteomes" id="UP000659223"/>
    </source>
</evidence>
<evidence type="ECO:0000256" key="6">
    <source>
        <dbReference type="ARBA" id="ARBA00022777"/>
    </source>
</evidence>
<evidence type="ECO:0000259" key="10">
    <source>
        <dbReference type="Pfam" id="PF07730"/>
    </source>
</evidence>
<reference evidence="12" key="1">
    <citation type="journal article" date="2019" name="Int. J. Syst. Evol. Microbiol.">
        <title>The Global Catalogue of Microorganisms (GCM) 10K type strain sequencing project: providing services to taxonomists for standard genome sequencing and annotation.</title>
        <authorList>
            <consortium name="The Broad Institute Genomics Platform"/>
            <consortium name="The Broad Institute Genome Sequencing Center for Infectious Disease"/>
            <person name="Wu L."/>
            <person name="Ma J."/>
        </authorList>
    </citation>
    <scope>NUCLEOTIDE SEQUENCE [LARGE SCALE GENOMIC DNA]</scope>
    <source>
        <strain evidence="12">JCM 4586</strain>
    </source>
</reference>
<keyword evidence="7" id="KW-0067">ATP-binding</keyword>
<evidence type="ECO:0000256" key="2">
    <source>
        <dbReference type="ARBA" id="ARBA00012438"/>
    </source>
</evidence>
<keyword evidence="6 11" id="KW-0418">Kinase</keyword>
<dbReference type="Gene3D" id="1.20.5.1930">
    <property type="match status" value="1"/>
</dbReference>
<keyword evidence="9" id="KW-1133">Transmembrane helix</keyword>
<evidence type="ECO:0000256" key="8">
    <source>
        <dbReference type="ARBA" id="ARBA00023012"/>
    </source>
</evidence>
<keyword evidence="8" id="KW-0902">Two-component regulatory system</keyword>
<dbReference type="InterPro" id="IPR050482">
    <property type="entry name" value="Sensor_HK_TwoCompSys"/>
</dbReference>
<evidence type="ECO:0000256" key="4">
    <source>
        <dbReference type="ARBA" id="ARBA00022679"/>
    </source>
</evidence>
<name>A0ABQ2ZBZ4_9ACTN</name>
<sequence>MCTPTSSPFVADTRKSRLHAGFHAWLHALLGAAAGLLPLAVAVPAAAVAPAHWPGSVRTGLVLVLWAVLCAAAGRPYFARYASVRLANHLLGTALPVPGRPAAAAEADARPHHRLRTGAWLVLHALLGGVSVVVSGFLLMAAVALPAVWLKGGDRITVFLPVGVAGGASGLWTLPAGALLLVLACSAGKGTAALFRRLAAPLLGQLPAERLAALEGQVRVLAQRNRLAQELHDSIGHTLTASTIQAAVAKELMDTDPAAARRALTGLEGASRAAMDDLDHVLGILREGRAPTSPPFSLADLHALVDRVRGTGTDVEADITGDLAGVPATVSREAYRIAQEGLTNALRHGAVTGGRSAPVGLRVVATAAWLEVEVANRIAGPSAHSLAGRTRRRKGQGVTGIAERVHLLRGEVSAGPDASGTGWLLAVRIPLRSTP</sequence>
<dbReference type="RefSeq" id="WP_190025211.1">
    <property type="nucleotide sequence ID" value="NZ_BMUT01000019.1"/>
</dbReference>